<dbReference type="PANTHER" id="PTHR35910">
    <property type="entry name" value="2EXR DOMAIN-CONTAINING PROTEIN"/>
    <property type="match status" value="1"/>
</dbReference>
<protein>
    <recommendedName>
        <fullName evidence="2">2EXR domain-containing protein</fullName>
    </recommendedName>
</protein>
<dbReference type="InterPro" id="IPR045518">
    <property type="entry name" value="2EXR"/>
</dbReference>
<accession>A0AAN6N352</accession>
<evidence type="ECO:0000256" key="1">
    <source>
        <dbReference type="SAM" id="MobiDB-lite"/>
    </source>
</evidence>
<dbReference type="PANTHER" id="PTHR35910:SF6">
    <property type="entry name" value="2EXR DOMAIN-CONTAINING PROTEIN"/>
    <property type="match status" value="1"/>
</dbReference>
<dbReference type="Proteomes" id="UP001303473">
    <property type="component" value="Unassembled WGS sequence"/>
</dbReference>
<gene>
    <name evidence="3" type="ORF">QBC46DRAFT_392897</name>
</gene>
<feature type="compositionally biased region" description="Basic and acidic residues" evidence="1">
    <location>
        <begin position="622"/>
        <end position="633"/>
    </location>
</feature>
<feature type="compositionally biased region" description="Polar residues" evidence="1">
    <location>
        <begin position="458"/>
        <end position="471"/>
    </location>
</feature>
<feature type="compositionally biased region" description="Acidic residues" evidence="1">
    <location>
        <begin position="498"/>
        <end position="510"/>
    </location>
</feature>
<feature type="compositionally biased region" description="Acidic residues" evidence="1">
    <location>
        <begin position="664"/>
        <end position="675"/>
    </location>
</feature>
<sequence>MTSDSEASEDDGHGFGYMAADVSDHGEDDDSDEFESASEGGGNVYLDMEASEESEGESETESDYYDGLNESESELDHGEQYYFPQFKRLPLELRQRIWELSCPDLTFGNRVYSFICDQVPKRGGRFNLSMDSFEDEFYEDFRVKESPTLGSQTETVRAVLATCQESRAFALRLLPDTLSIRDGRSIVRFNKEKDMILTDWPPSGNHNAIWRPIPGFSEHVRHLAIERIDELDEANELMGLWEAFPRLEAAYFRTASASQSLRSLWWIKSENTNRFFCETREYMLSLGENSKSWFCWPDLDKHRDFAEAHIPVKKMRFAAMADFGYIGGEESDAEDVDAVPARYRAWPLVEFTGTVDCNDIVRYQDLMEWEGEKEELDDETDEMLYYDQNEYESDGIDDSDLGSDHSDEGDEDDLAVLDDDDHGDGEGSTFGGFSPVQPETNDGAENQPESHETFPSARFSSPESDSATVQNSDGSDDESDEEPQPRRPAKRSRVVASDSEDGSAVEEDDEAPRKRARFMGQRGARVVADDDEDDDQEDEDRDDDKEGGASLTPAANDETEEESDSEDSEESEEDEDEEDDEDEDVEEEPVIRPLTLAERLQLHRQENPIPSSDEGEVEDVIEEMRGDDYDARDYANFQDDEEGNELSDGGGEGEDQRLVMNGDYGEDGDDGEYDD</sequence>
<proteinExistence type="predicted"/>
<feature type="compositionally biased region" description="Acidic residues" evidence="1">
    <location>
        <begin position="392"/>
        <end position="423"/>
    </location>
</feature>
<feature type="compositionally biased region" description="Acidic residues" evidence="1">
    <location>
        <begin position="49"/>
        <end position="65"/>
    </location>
</feature>
<comment type="caution">
    <text evidence="3">The sequence shown here is derived from an EMBL/GenBank/DDBJ whole genome shotgun (WGS) entry which is preliminary data.</text>
</comment>
<evidence type="ECO:0000259" key="2">
    <source>
        <dbReference type="Pfam" id="PF20150"/>
    </source>
</evidence>
<evidence type="ECO:0000313" key="3">
    <source>
        <dbReference type="EMBL" id="KAK3937363.1"/>
    </source>
</evidence>
<feature type="compositionally biased region" description="Acidic residues" evidence="1">
    <location>
        <begin position="557"/>
        <end position="588"/>
    </location>
</feature>
<dbReference type="AlphaFoldDB" id="A0AAN6N352"/>
<organism evidence="3 4">
    <name type="scientific">Diplogelasinospora grovesii</name>
    <dbReference type="NCBI Taxonomy" id="303347"/>
    <lineage>
        <taxon>Eukaryota</taxon>
        <taxon>Fungi</taxon>
        <taxon>Dikarya</taxon>
        <taxon>Ascomycota</taxon>
        <taxon>Pezizomycotina</taxon>
        <taxon>Sordariomycetes</taxon>
        <taxon>Sordariomycetidae</taxon>
        <taxon>Sordariales</taxon>
        <taxon>Diplogelasinosporaceae</taxon>
        <taxon>Diplogelasinospora</taxon>
    </lineage>
</organism>
<feature type="region of interest" description="Disordered" evidence="1">
    <location>
        <begin position="392"/>
        <end position="675"/>
    </location>
</feature>
<evidence type="ECO:0000313" key="4">
    <source>
        <dbReference type="Proteomes" id="UP001303473"/>
    </source>
</evidence>
<reference evidence="4" key="1">
    <citation type="journal article" date="2023" name="Mol. Phylogenet. Evol.">
        <title>Genome-scale phylogeny and comparative genomics of the fungal order Sordariales.</title>
        <authorList>
            <person name="Hensen N."/>
            <person name="Bonometti L."/>
            <person name="Westerberg I."/>
            <person name="Brannstrom I.O."/>
            <person name="Guillou S."/>
            <person name="Cros-Aarteil S."/>
            <person name="Calhoun S."/>
            <person name="Haridas S."/>
            <person name="Kuo A."/>
            <person name="Mondo S."/>
            <person name="Pangilinan J."/>
            <person name="Riley R."/>
            <person name="LaButti K."/>
            <person name="Andreopoulos B."/>
            <person name="Lipzen A."/>
            <person name="Chen C."/>
            <person name="Yan M."/>
            <person name="Daum C."/>
            <person name="Ng V."/>
            <person name="Clum A."/>
            <person name="Steindorff A."/>
            <person name="Ohm R.A."/>
            <person name="Martin F."/>
            <person name="Silar P."/>
            <person name="Natvig D.O."/>
            <person name="Lalanne C."/>
            <person name="Gautier V."/>
            <person name="Ament-Velasquez S.L."/>
            <person name="Kruys A."/>
            <person name="Hutchinson M.I."/>
            <person name="Powell A.J."/>
            <person name="Barry K."/>
            <person name="Miller A.N."/>
            <person name="Grigoriev I.V."/>
            <person name="Debuchy R."/>
            <person name="Gladieux P."/>
            <person name="Hiltunen Thoren M."/>
            <person name="Johannesson H."/>
        </authorList>
    </citation>
    <scope>NUCLEOTIDE SEQUENCE [LARGE SCALE GENOMIC DNA]</scope>
    <source>
        <strain evidence="4">CBS 340.73</strain>
    </source>
</reference>
<dbReference type="Pfam" id="PF20150">
    <property type="entry name" value="2EXR"/>
    <property type="match status" value="1"/>
</dbReference>
<feature type="domain" description="2EXR" evidence="2">
    <location>
        <begin position="83"/>
        <end position="196"/>
    </location>
</feature>
<feature type="region of interest" description="Disordered" evidence="1">
    <location>
        <begin position="1"/>
        <end position="65"/>
    </location>
</feature>
<dbReference type="EMBL" id="MU853856">
    <property type="protein sequence ID" value="KAK3937363.1"/>
    <property type="molecule type" value="Genomic_DNA"/>
</dbReference>
<feature type="compositionally biased region" description="Acidic residues" evidence="1">
    <location>
        <begin position="26"/>
        <end position="36"/>
    </location>
</feature>
<name>A0AAN6N352_9PEZI</name>
<keyword evidence="4" id="KW-1185">Reference proteome</keyword>
<feature type="compositionally biased region" description="Acidic residues" evidence="1">
    <location>
        <begin position="529"/>
        <end position="545"/>
    </location>
</feature>